<gene>
    <name evidence="7" type="primary">yfdC</name>
    <name evidence="7" type="ORF">Hsar01_00181</name>
</gene>
<keyword evidence="8" id="KW-1185">Reference proteome</keyword>
<evidence type="ECO:0000256" key="2">
    <source>
        <dbReference type="ARBA" id="ARBA00022692"/>
    </source>
</evidence>
<evidence type="ECO:0000256" key="1">
    <source>
        <dbReference type="ARBA" id="ARBA00004141"/>
    </source>
</evidence>
<dbReference type="Pfam" id="PF01226">
    <property type="entry name" value="Form_Nir_trans"/>
    <property type="match status" value="1"/>
</dbReference>
<feature type="transmembrane region" description="Helical" evidence="6">
    <location>
        <begin position="174"/>
        <end position="192"/>
    </location>
</feature>
<keyword evidence="2 6" id="KW-0812">Transmembrane</keyword>
<proteinExistence type="predicted"/>
<dbReference type="Gene3D" id="1.20.1080.10">
    <property type="entry name" value="Glycerol uptake facilitator protein"/>
    <property type="match status" value="1"/>
</dbReference>
<feature type="region of interest" description="Disordered" evidence="5">
    <location>
        <begin position="1"/>
        <end position="21"/>
    </location>
</feature>
<evidence type="ECO:0000313" key="7">
    <source>
        <dbReference type="EMBL" id="GAA5480976.1"/>
    </source>
</evidence>
<feature type="transmembrane region" description="Helical" evidence="6">
    <location>
        <begin position="119"/>
        <end position="146"/>
    </location>
</feature>
<reference evidence="7 8" key="1">
    <citation type="submission" date="2024-02" db="EMBL/GenBank/DDBJ databases">
        <title>Haloferula sargassicola NBRC 104335.</title>
        <authorList>
            <person name="Ichikawa N."/>
            <person name="Katano-Makiyama Y."/>
            <person name="Hidaka K."/>
        </authorList>
    </citation>
    <scope>NUCLEOTIDE SEQUENCE [LARGE SCALE GENOMIC DNA]</scope>
    <source>
        <strain evidence="7 8">NBRC 104335</strain>
    </source>
</reference>
<dbReference type="RefSeq" id="WP_353565132.1">
    <property type="nucleotide sequence ID" value="NZ_BAABRI010000001.1"/>
</dbReference>
<comment type="caution">
    <text evidence="7">The sequence shown here is derived from an EMBL/GenBank/DDBJ whole genome shotgun (WGS) entry which is preliminary data.</text>
</comment>
<keyword evidence="3 6" id="KW-1133">Transmembrane helix</keyword>
<evidence type="ECO:0000256" key="3">
    <source>
        <dbReference type="ARBA" id="ARBA00022989"/>
    </source>
</evidence>
<comment type="subcellular location">
    <subcellularLocation>
        <location evidence="1">Membrane</location>
        <topology evidence="1">Multi-pass membrane protein</topology>
    </subcellularLocation>
</comment>
<evidence type="ECO:0000256" key="4">
    <source>
        <dbReference type="ARBA" id="ARBA00023136"/>
    </source>
</evidence>
<evidence type="ECO:0000256" key="6">
    <source>
        <dbReference type="SAM" id="Phobius"/>
    </source>
</evidence>
<keyword evidence="4 6" id="KW-0472">Membrane</keyword>
<feature type="transmembrane region" description="Helical" evidence="6">
    <location>
        <begin position="79"/>
        <end position="99"/>
    </location>
</feature>
<feature type="transmembrane region" description="Helical" evidence="6">
    <location>
        <begin position="46"/>
        <end position="67"/>
    </location>
</feature>
<feature type="transmembrane region" description="Helical" evidence="6">
    <location>
        <begin position="198"/>
        <end position="219"/>
    </location>
</feature>
<dbReference type="EMBL" id="BAABRI010000001">
    <property type="protein sequence ID" value="GAA5480976.1"/>
    <property type="molecule type" value="Genomic_DNA"/>
</dbReference>
<name>A0ABP9UKV7_9BACT</name>
<dbReference type="PANTHER" id="PTHR30520:SF2">
    <property type="entry name" value="INNER MEMBRANE PROTEIN YFDC"/>
    <property type="match status" value="1"/>
</dbReference>
<evidence type="ECO:0000313" key="8">
    <source>
        <dbReference type="Proteomes" id="UP001476282"/>
    </source>
</evidence>
<organism evidence="7 8">
    <name type="scientific">Haloferula sargassicola</name>
    <dbReference type="NCBI Taxonomy" id="490096"/>
    <lineage>
        <taxon>Bacteria</taxon>
        <taxon>Pseudomonadati</taxon>
        <taxon>Verrucomicrobiota</taxon>
        <taxon>Verrucomicrobiia</taxon>
        <taxon>Verrucomicrobiales</taxon>
        <taxon>Verrucomicrobiaceae</taxon>
        <taxon>Haloferula</taxon>
    </lineage>
</organism>
<sequence>MSVDPRKEEEHEAQEIQERTSPPGKVVYQAIYREAKHELQRKSLGLAWSGLAAGLSMGFSMLAQAFLRHAIPGSGWEPLLTPLGYTVGFLIVILGRQQLFTENTLTPILPLLNTKKCEVLWNVLRLWGVVLVTNLLGGAIFAVVVARTHVVDQEIRDACVEISRTTLEHGFGTTLLRGIFAGWLIALMIWLLPFAESARVWVIIIISYLIGLGHFPHIIAGGVEAFYLVAGGGVGLMKALTGFVLPTLIGNTIGGVALVAALVHAQLVAAERQELLEDE</sequence>
<dbReference type="PANTHER" id="PTHR30520">
    <property type="entry name" value="FORMATE TRANSPORTER-RELATED"/>
    <property type="match status" value="1"/>
</dbReference>
<feature type="compositionally biased region" description="Basic and acidic residues" evidence="5">
    <location>
        <begin position="1"/>
        <end position="18"/>
    </location>
</feature>
<accession>A0ABP9UKV7</accession>
<dbReference type="InterPro" id="IPR023271">
    <property type="entry name" value="Aquaporin-like"/>
</dbReference>
<dbReference type="InterPro" id="IPR000292">
    <property type="entry name" value="For/NO2_transpt"/>
</dbReference>
<dbReference type="Proteomes" id="UP001476282">
    <property type="component" value="Unassembled WGS sequence"/>
</dbReference>
<evidence type="ECO:0000256" key="5">
    <source>
        <dbReference type="SAM" id="MobiDB-lite"/>
    </source>
</evidence>
<protein>
    <submittedName>
        <fullName evidence="7">Inner membrane protein YfdC</fullName>
    </submittedName>
</protein>
<feature type="transmembrane region" description="Helical" evidence="6">
    <location>
        <begin position="252"/>
        <end position="270"/>
    </location>
</feature>